<organism evidence="1">
    <name type="scientific">Capitella teleta</name>
    <name type="common">Polychaete worm</name>
    <dbReference type="NCBI Taxonomy" id="283909"/>
    <lineage>
        <taxon>Eukaryota</taxon>
        <taxon>Metazoa</taxon>
        <taxon>Spiralia</taxon>
        <taxon>Lophotrochozoa</taxon>
        <taxon>Annelida</taxon>
        <taxon>Polychaeta</taxon>
        <taxon>Sedentaria</taxon>
        <taxon>Scolecida</taxon>
        <taxon>Capitellidae</taxon>
        <taxon>Capitella</taxon>
    </lineage>
</organism>
<dbReference type="EMBL" id="KB309196">
    <property type="protein sequence ID" value="ELT95216.1"/>
    <property type="molecule type" value="Genomic_DNA"/>
</dbReference>
<dbReference type="AlphaFoldDB" id="R7TUR0"/>
<dbReference type="EMBL" id="AMQN01011932">
    <property type="status" value="NOT_ANNOTATED_CDS"/>
    <property type="molecule type" value="Genomic_DNA"/>
</dbReference>
<keyword evidence="3" id="KW-1185">Reference proteome</keyword>
<proteinExistence type="predicted"/>
<dbReference type="Proteomes" id="UP000014760">
    <property type="component" value="Unassembled WGS sequence"/>
</dbReference>
<dbReference type="EnsemblMetazoa" id="CapteT217409">
    <property type="protein sequence ID" value="CapteP217409"/>
    <property type="gene ID" value="CapteG217409"/>
</dbReference>
<dbReference type="HOGENOM" id="CLU_1994788_0_0_1"/>
<reference evidence="2" key="3">
    <citation type="submission" date="2015-06" db="UniProtKB">
        <authorList>
            <consortium name="EnsemblMetazoa"/>
        </authorList>
    </citation>
    <scope>IDENTIFICATION</scope>
</reference>
<gene>
    <name evidence="1" type="ORF">CAPTEDRAFT_217409</name>
</gene>
<accession>R7TUR0</accession>
<evidence type="ECO:0000313" key="1">
    <source>
        <dbReference type="EMBL" id="ELT95216.1"/>
    </source>
</evidence>
<sequence length="125" mass="14940">MAAKDITVIIYNSRELSAIRFYYMKQLLDRFDILHMNDTNDVDIITTHEFTLCRWSINMDRAFNICFNETSLQKGIYKRWYTSQELEFLKANGVLSRASGHSQDENITRRSQMRLMSKLHNEEYE</sequence>
<reference evidence="1 3" key="2">
    <citation type="journal article" date="2013" name="Nature">
        <title>Insights into bilaterian evolution from three spiralian genomes.</title>
        <authorList>
            <person name="Simakov O."/>
            <person name="Marletaz F."/>
            <person name="Cho S.J."/>
            <person name="Edsinger-Gonzales E."/>
            <person name="Havlak P."/>
            <person name="Hellsten U."/>
            <person name="Kuo D.H."/>
            <person name="Larsson T."/>
            <person name="Lv J."/>
            <person name="Arendt D."/>
            <person name="Savage R."/>
            <person name="Osoegawa K."/>
            <person name="de Jong P."/>
            <person name="Grimwood J."/>
            <person name="Chapman J.A."/>
            <person name="Shapiro H."/>
            <person name="Aerts A."/>
            <person name="Otillar R.P."/>
            <person name="Terry A.Y."/>
            <person name="Boore J.L."/>
            <person name="Grigoriev I.V."/>
            <person name="Lindberg D.R."/>
            <person name="Seaver E.C."/>
            <person name="Weisblat D.A."/>
            <person name="Putnam N.H."/>
            <person name="Rokhsar D.S."/>
        </authorList>
    </citation>
    <scope>NUCLEOTIDE SEQUENCE</scope>
    <source>
        <strain evidence="1 3">I ESC-2004</strain>
    </source>
</reference>
<name>R7TUR0_CAPTE</name>
<evidence type="ECO:0000313" key="3">
    <source>
        <dbReference type="Proteomes" id="UP000014760"/>
    </source>
</evidence>
<reference evidence="3" key="1">
    <citation type="submission" date="2012-12" db="EMBL/GenBank/DDBJ databases">
        <authorList>
            <person name="Hellsten U."/>
            <person name="Grimwood J."/>
            <person name="Chapman J.A."/>
            <person name="Shapiro H."/>
            <person name="Aerts A."/>
            <person name="Otillar R.P."/>
            <person name="Terry A.Y."/>
            <person name="Boore J.L."/>
            <person name="Simakov O."/>
            <person name="Marletaz F."/>
            <person name="Cho S.-J."/>
            <person name="Edsinger-Gonzales E."/>
            <person name="Havlak P."/>
            <person name="Kuo D.-H."/>
            <person name="Larsson T."/>
            <person name="Lv J."/>
            <person name="Arendt D."/>
            <person name="Savage R."/>
            <person name="Osoegawa K."/>
            <person name="de Jong P."/>
            <person name="Lindberg D.R."/>
            <person name="Seaver E.C."/>
            <person name="Weisblat D.A."/>
            <person name="Putnam N.H."/>
            <person name="Grigoriev I.V."/>
            <person name="Rokhsar D.S."/>
        </authorList>
    </citation>
    <scope>NUCLEOTIDE SEQUENCE</scope>
    <source>
        <strain evidence="3">I ESC-2004</strain>
    </source>
</reference>
<evidence type="ECO:0000313" key="2">
    <source>
        <dbReference type="EnsemblMetazoa" id="CapteP217409"/>
    </source>
</evidence>
<protein>
    <submittedName>
        <fullName evidence="1 2">Uncharacterized protein</fullName>
    </submittedName>
</protein>